<dbReference type="EMBL" id="AMZH03005360">
    <property type="protein sequence ID" value="RRT66616.1"/>
    <property type="molecule type" value="Genomic_DNA"/>
</dbReference>
<feature type="region of interest" description="Disordered" evidence="1">
    <location>
        <begin position="23"/>
        <end position="69"/>
    </location>
</feature>
<protein>
    <submittedName>
        <fullName evidence="2">Uncharacterized protein</fullName>
    </submittedName>
</protein>
<sequence length="228" mass="24396">PKLEAVSGRSLISKHVHAHPPCFFSAAPPGDSVHSSDESDGEYPSAARGRKKTKSARIATPSGAGPTPHITISLVLSPPSLLHVSARSRSCRASPDTGFGGTTRRSIVMGCVQAKGPSMDSPLGESRLDVMKRENDYFPVRRDDEKQQPLTIRLPPGRRAHGTVVMGEEESEGNAVVPEKTLLPPSQLVKPVVGNADELVDGWPRWLVNNVPPEMLAGLIPKSRPGDI</sequence>
<feature type="non-terminal residue" evidence="2">
    <location>
        <position position="1"/>
    </location>
</feature>
<evidence type="ECO:0000313" key="3">
    <source>
        <dbReference type="Proteomes" id="UP000287651"/>
    </source>
</evidence>
<comment type="caution">
    <text evidence="2">The sequence shown here is derived from an EMBL/GenBank/DDBJ whole genome shotgun (WGS) entry which is preliminary data.</text>
</comment>
<gene>
    <name evidence="2" type="ORF">B296_00040062</name>
</gene>
<name>A0A426ZRG7_ENSVE</name>
<dbReference type="AlphaFoldDB" id="A0A426ZRG7"/>
<dbReference type="Proteomes" id="UP000287651">
    <property type="component" value="Unassembled WGS sequence"/>
</dbReference>
<proteinExistence type="predicted"/>
<organism evidence="2 3">
    <name type="scientific">Ensete ventricosum</name>
    <name type="common">Abyssinian banana</name>
    <name type="synonym">Musa ensete</name>
    <dbReference type="NCBI Taxonomy" id="4639"/>
    <lineage>
        <taxon>Eukaryota</taxon>
        <taxon>Viridiplantae</taxon>
        <taxon>Streptophyta</taxon>
        <taxon>Embryophyta</taxon>
        <taxon>Tracheophyta</taxon>
        <taxon>Spermatophyta</taxon>
        <taxon>Magnoliopsida</taxon>
        <taxon>Liliopsida</taxon>
        <taxon>Zingiberales</taxon>
        <taxon>Musaceae</taxon>
        <taxon>Ensete</taxon>
    </lineage>
</organism>
<evidence type="ECO:0000256" key="1">
    <source>
        <dbReference type="SAM" id="MobiDB-lite"/>
    </source>
</evidence>
<accession>A0A426ZRG7</accession>
<evidence type="ECO:0000313" key="2">
    <source>
        <dbReference type="EMBL" id="RRT66616.1"/>
    </source>
</evidence>
<reference evidence="2 3" key="1">
    <citation type="journal article" date="2014" name="Agronomy (Basel)">
        <title>A Draft Genome Sequence for Ensete ventricosum, the Drought-Tolerant Tree Against Hunger.</title>
        <authorList>
            <person name="Harrison J."/>
            <person name="Moore K.A."/>
            <person name="Paszkiewicz K."/>
            <person name="Jones T."/>
            <person name="Grant M."/>
            <person name="Ambacheew D."/>
            <person name="Muzemil S."/>
            <person name="Studholme D.J."/>
        </authorList>
    </citation>
    <scope>NUCLEOTIDE SEQUENCE [LARGE SCALE GENOMIC DNA]</scope>
</reference>